<evidence type="ECO:0000313" key="2">
    <source>
        <dbReference type="EMBL" id="GFO24948.1"/>
    </source>
</evidence>
<comment type="caution">
    <text evidence="2">The sequence shown here is derived from an EMBL/GenBank/DDBJ whole genome shotgun (WGS) entry which is preliminary data.</text>
</comment>
<sequence length="86" mass="9364">MSRRFQCGPTLSLTCSRPTVLGGKSCNHQKPTRSTRHSNSVSASDYRTYKVQELSWLGSDPSPRWDLISVSGYTLEASVALAGSNS</sequence>
<proteinExistence type="predicted"/>
<reference evidence="2 3" key="1">
    <citation type="journal article" date="2021" name="Elife">
        <title>Chloroplast acquisition without the gene transfer in kleptoplastic sea slugs, Plakobranchus ocellatus.</title>
        <authorList>
            <person name="Maeda T."/>
            <person name="Takahashi S."/>
            <person name="Yoshida T."/>
            <person name="Shimamura S."/>
            <person name="Takaki Y."/>
            <person name="Nagai Y."/>
            <person name="Toyoda A."/>
            <person name="Suzuki Y."/>
            <person name="Arimoto A."/>
            <person name="Ishii H."/>
            <person name="Satoh N."/>
            <person name="Nishiyama T."/>
            <person name="Hasebe M."/>
            <person name="Maruyama T."/>
            <person name="Minagawa J."/>
            <person name="Obokata J."/>
            <person name="Shigenobu S."/>
        </authorList>
    </citation>
    <scope>NUCLEOTIDE SEQUENCE [LARGE SCALE GENOMIC DNA]</scope>
</reference>
<dbReference type="AlphaFoldDB" id="A0AAV4C0L0"/>
<name>A0AAV4C0L0_9GAST</name>
<gene>
    <name evidence="2" type="ORF">PoB_005145300</name>
</gene>
<keyword evidence="3" id="KW-1185">Reference proteome</keyword>
<accession>A0AAV4C0L0</accession>
<dbReference type="Proteomes" id="UP000735302">
    <property type="component" value="Unassembled WGS sequence"/>
</dbReference>
<evidence type="ECO:0000256" key="1">
    <source>
        <dbReference type="SAM" id="MobiDB-lite"/>
    </source>
</evidence>
<evidence type="ECO:0000313" key="3">
    <source>
        <dbReference type="Proteomes" id="UP000735302"/>
    </source>
</evidence>
<feature type="region of interest" description="Disordered" evidence="1">
    <location>
        <begin position="20"/>
        <end position="43"/>
    </location>
</feature>
<protein>
    <submittedName>
        <fullName evidence="2">Uncharacterized protein</fullName>
    </submittedName>
</protein>
<organism evidence="2 3">
    <name type="scientific">Plakobranchus ocellatus</name>
    <dbReference type="NCBI Taxonomy" id="259542"/>
    <lineage>
        <taxon>Eukaryota</taxon>
        <taxon>Metazoa</taxon>
        <taxon>Spiralia</taxon>
        <taxon>Lophotrochozoa</taxon>
        <taxon>Mollusca</taxon>
        <taxon>Gastropoda</taxon>
        <taxon>Heterobranchia</taxon>
        <taxon>Euthyneura</taxon>
        <taxon>Panpulmonata</taxon>
        <taxon>Sacoglossa</taxon>
        <taxon>Placobranchoidea</taxon>
        <taxon>Plakobranchidae</taxon>
        <taxon>Plakobranchus</taxon>
    </lineage>
</organism>
<dbReference type="EMBL" id="BLXT01005681">
    <property type="protein sequence ID" value="GFO24948.1"/>
    <property type="molecule type" value="Genomic_DNA"/>
</dbReference>